<evidence type="ECO:0000256" key="1">
    <source>
        <dbReference type="ARBA" id="ARBA00004340"/>
    </source>
</evidence>
<dbReference type="EMBL" id="BQFW01000011">
    <property type="protein sequence ID" value="GJJ75604.1"/>
    <property type="molecule type" value="Genomic_DNA"/>
</dbReference>
<evidence type="ECO:0000256" key="4">
    <source>
        <dbReference type="SAM" id="MobiDB-lite"/>
    </source>
</evidence>
<evidence type="ECO:0000259" key="5">
    <source>
        <dbReference type="Pfam" id="PF20147"/>
    </source>
</evidence>
<reference evidence="6" key="1">
    <citation type="submission" date="2021-11" db="EMBL/GenBank/DDBJ databases">
        <authorList>
            <person name="Herlambang A."/>
            <person name="Guo Y."/>
            <person name="Takashima Y."/>
            <person name="Nishizawa T."/>
        </authorList>
    </citation>
    <scope>NUCLEOTIDE SEQUENCE</scope>
    <source>
        <strain evidence="6">E1425</strain>
    </source>
</reference>
<evidence type="ECO:0000313" key="7">
    <source>
        <dbReference type="Proteomes" id="UP000827284"/>
    </source>
</evidence>
<name>A0A9P3HF65_9FUNG</name>
<keyword evidence="7" id="KW-1185">Reference proteome</keyword>
<protein>
    <recommendedName>
        <fullName evidence="5">Crinkler effector protein N-terminal domain-containing protein</fullName>
    </recommendedName>
</protein>
<dbReference type="AlphaFoldDB" id="A0A9P3HF65"/>
<gene>
    <name evidence="6" type="ORF">EMPS_07962</name>
</gene>
<evidence type="ECO:0000256" key="3">
    <source>
        <dbReference type="ARBA" id="ARBA00022525"/>
    </source>
</evidence>
<dbReference type="GO" id="GO:0043657">
    <property type="term" value="C:host cell"/>
    <property type="evidence" value="ECO:0007669"/>
    <property type="project" value="UniProtKB-SubCell"/>
</dbReference>
<dbReference type="Proteomes" id="UP000827284">
    <property type="component" value="Unassembled WGS sequence"/>
</dbReference>
<feature type="compositionally biased region" description="Low complexity" evidence="4">
    <location>
        <begin position="466"/>
        <end position="477"/>
    </location>
</feature>
<keyword evidence="3" id="KW-0964">Secreted</keyword>
<comment type="subcellular location">
    <subcellularLocation>
        <location evidence="1">Host cell</location>
    </subcellularLocation>
    <subcellularLocation>
        <location evidence="2">Secreted</location>
    </subcellularLocation>
</comment>
<feature type="region of interest" description="Disordered" evidence="4">
    <location>
        <begin position="458"/>
        <end position="477"/>
    </location>
</feature>
<comment type="caution">
    <text evidence="6">The sequence shown here is derived from an EMBL/GenBank/DDBJ whole genome shotgun (WGS) entry which is preliminary data.</text>
</comment>
<evidence type="ECO:0000313" key="6">
    <source>
        <dbReference type="EMBL" id="GJJ75604.1"/>
    </source>
</evidence>
<sequence length="477" mass="53462">MEVDTLTFFCLISGELLSTAFPVEASSSKTVGALKKAVFGEKTNAFEHIDANDLILWRATIPIDKREKKCKITADALEDKTELDNPRTRLSELFPESPDENTYIFVERPKATSTAQSLELEALRKQLSEMEDSSISLGFTVKPEKKVAFTWSTIVDEAILDDLKSKIIAEYPQYAQGNLEIFVYSGQSKPESIRHDSDLRRILRIAKKSRKTNLSISLETPTKSFGLWKFKDVCTEYQLSLSDDPGLEVIPPFTGVKAAPLDSDLEKKILAQLTDDVESMVDTLNLVGANEATKSMIVGSFLVKVTRLFKEDLFLAAERTLSGRRGNGPVDYSVHSRDDSDFTLGVTEVKKEDFVQGVAQNIVQLEAALTSKKRKRGRGDVDGEEELLTQMRSYGIVTDASQWLLIECTMNGYETVSYRMTGLGRIIDYSSSVWKDDAKFIFQRLVWLWSKMKDEIPARGSHSRKSSSPPSIRTVSV</sequence>
<dbReference type="Pfam" id="PF20147">
    <property type="entry name" value="Crinkler"/>
    <property type="match status" value="1"/>
</dbReference>
<accession>A0A9P3HF65</accession>
<reference evidence="6" key="2">
    <citation type="journal article" date="2022" name="Microbiol. Resour. Announc.">
        <title>Whole-Genome Sequence of Entomortierella parvispora E1425, a Mucoromycotan Fungus Associated with Burkholderiaceae-Related Endosymbiotic Bacteria.</title>
        <authorList>
            <person name="Herlambang A."/>
            <person name="Guo Y."/>
            <person name="Takashima Y."/>
            <person name="Narisawa K."/>
            <person name="Ohta H."/>
            <person name="Nishizawa T."/>
        </authorList>
    </citation>
    <scope>NUCLEOTIDE SEQUENCE</scope>
    <source>
        <strain evidence="6">E1425</strain>
    </source>
</reference>
<dbReference type="OrthoDB" id="2414517at2759"/>
<dbReference type="GO" id="GO:0005576">
    <property type="term" value="C:extracellular region"/>
    <property type="evidence" value="ECO:0007669"/>
    <property type="project" value="UniProtKB-SubCell"/>
</dbReference>
<feature type="domain" description="Crinkler effector protein N-terminal" evidence="5">
    <location>
        <begin position="6"/>
        <end position="107"/>
    </location>
</feature>
<organism evidence="6 7">
    <name type="scientific">Entomortierella parvispora</name>
    <dbReference type="NCBI Taxonomy" id="205924"/>
    <lineage>
        <taxon>Eukaryota</taxon>
        <taxon>Fungi</taxon>
        <taxon>Fungi incertae sedis</taxon>
        <taxon>Mucoromycota</taxon>
        <taxon>Mortierellomycotina</taxon>
        <taxon>Mortierellomycetes</taxon>
        <taxon>Mortierellales</taxon>
        <taxon>Mortierellaceae</taxon>
        <taxon>Entomortierella</taxon>
    </lineage>
</organism>
<proteinExistence type="predicted"/>
<evidence type="ECO:0000256" key="2">
    <source>
        <dbReference type="ARBA" id="ARBA00004613"/>
    </source>
</evidence>
<dbReference type="InterPro" id="IPR045379">
    <property type="entry name" value="Crinkler_N"/>
</dbReference>